<evidence type="ECO:0000256" key="2">
    <source>
        <dbReference type="PIRSR" id="PIRSR637460-2"/>
    </source>
</evidence>
<keyword evidence="3" id="KW-0732">Signal</keyword>
<evidence type="ECO:0000313" key="5">
    <source>
        <dbReference type="EMBL" id="VFA96847.1"/>
    </source>
</evidence>
<dbReference type="PANTHER" id="PTHR37981:SF1">
    <property type="entry name" value="SGNH HYDROLASE-TYPE ESTERASE DOMAIN-CONTAINING PROTEIN"/>
    <property type="match status" value="1"/>
</dbReference>
<feature type="disulfide bond" evidence="2">
    <location>
        <begin position="191"/>
        <end position="240"/>
    </location>
</feature>
<dbReference type="EC" id="3.1.1.3" evidence="5"/>
<dbReference type="GO" id="GO:0019433">
    <property type="term" value="P:triglyceride catabolic process"/>
    <property type="evidence" value="ECO:0007669"/>
    <property type="project" value="TreeGrafter"/>
</dbReference>
<feature type="domain" description="SGNH hydrolase-type esterase" evidence="4">
    <location>
        <begin position="38"/>
        <end position="268"/>
    </location>
</feature>
<accession>A0A4U8W486</accession>
<dbReference type="AlphaFoldDB" id="A0A4U8W486"/>
<dbReference type="CDD" id="cd01823">
    <property type="entry name" value="SEST_like"/>
    <property type="match status" value="1"/>
</dbReference>
<evidence type="ECO:0000313" key="6">
    <source>
        <dbReference type="Proteomes" id="UP000290439"/>
    </source>
</evidence>
<dbReference type="InterPro" id="IPR036514">
    <property type="entry name" value="SGNH_hydro_sf"/>
</dbReference>
<feature type="active site" evidence="1">
    <location>
        <position position="261"/>
    </location>
</feature>
<gene>
    <name evidence="5" type="ORF">NCTC10797_00602</name>
</gene>
<feature type="signal peptide" evidence="3">
    <location>
        <begin position="1"/>
        <end position="26"/>
    </location>
</feature>
<dbReference type="GO" id="GO:0004806">
    <property type="term" value="F:triacylglycerol lipase activity"/>
    <property type="evidence" value="ECO:0007669"/>
    <property type="project" value="UniProtKB-EC"/>
</dbReference>
<feature type="chain" id="PRO_5020603425" evidence="3">
    <location>
        <begin position="27"/>
        <end position="286"/>
    </location>
</feature>
<dbReference type="EMBL" id="LR215973">
    <property type="protein sequence ID" value="VFA96847.1"/>
    <property type="molecule type" value="Genomic_DNA"/>
</dbReference>
<dbReference type="InterPro" id="IPR013830">
    <property type="entry name" value="SGNH_hydro"/>
</dbReference>
<feature type="disulfide bond" evidence="2">
    <location>
        <begin position="133"/>
        <end position="142"/>
    </location>
</feature>
<keyword evidence="5" id="KW-0378">Hydrolase</keyword>
<proteinExistence type="predicted"/>
<organism evidence="5 6">
    <name type="scientific">Nocardia cyriacigeorgica</name>
    <dbReference type="NCBI Taxonomy" id="135487"/>
    <lineage>
        <taxon>Bacteria</taxon>
        <taxon>Bacillati</taxon>
        <taxon>Actinomycetota</taxon>
        <taxon>Actinomycetes</taxon>
        <taxon>Mycobacteriales</taxon>
        <taxon>Nocardiaceae</taxon>
        <taxon>Nocardia</taxon>
    </lineage>
</organism>
<sequence>MLRTRTRLAAVLALSMLAVPSTAVHAVPGPSAGAEYVALGDSGAATAGVVDIDSTAPLTCIRSNSNAPTLVARRLGLELDDWTCSSAKIPDLLRSQAPGVVPQMEALGPNTRIVTLHIGANDANMTRHILGGCHAGIATGGCAAAADPAWDAEIDAIAPAYATALDEISRRAPNATIFVDGWPTYLGESSCAAMLGLRDADAPYIQSKFARLNTVVAREAAAHGAIYIDAVAASPPAGMCADPAVRWFDPVIADQTLLPYHPTLEGHRGVADLIAAAITDSGVLNR</sequence>
<dbReference type="SUPFAM" id="SSF52266">
    <property type="entry name" value="SGNH hydrolase"/>
    <property type="match status" value="1"/>
</dbReference>
<evidence type="ECO:0000259" key="4">
    <source>
        <dbReference type="Pfam" id="PF13472"/>
    </source>
</evidence>
<evidence type="ECO:0000256" key="3">
    <source>
        <dbReference type="SAM" id="SignalP"/>
    </source>
</evidence>
<dbReference type="InterPro" id="IPR037460">
    <property type="entry name" value="SEST-like"/>
</dbReference>
<feature type="disulfide bond" evidence="2">
    <location>
        <begin position="60"/>
        <end position="84"/>
    </location>
</feature>
<feature type="active site" description="Nucleophile" evidence="1">
    <location>
        <position position="42"/>
    </location>
</feature>
<dbReference type="RefSeq" id="WP_130915887.1">
    <property type="nucleotide sequence ID" value="NZ_LR215973.1"/>
</dbReference>
<protein>
    <submittedName>
        <fullName evidence="5">Lipase 2</fullName>
        <ecNumber evidence="5">3.1.1.3</ecNumber>
    </submittedName>
</protein>
<dbReference type="PANTHER" id="PTHR37981">
    <property type="entry name" value="LIPASE 2"/>
    <property type="match status" value="1"/>
</dbReference>
<reference evidence="5 6" key="1">
    <citation type="submission" date="2019-02" db="EMBL/GenBank/DDBJ databases">
        <authorList>
            <consortium name="Pathogen Informatics"/>
        </authorList>
    </citation>
    <scope>NUCLEOTIDE SEQUENCE [LARGE SCALE GENOMIC DNA]</scope>
    <source>
        <strain evidence="5 6">3012STDY6756504</strain>
    </source>
</reference>
<dbReference type="Gene3D" id="3.40.50.1110">
    <property type="entry name" value="SGNH hydrolase"/>
    <property type="match status" value="1"/>
</dbReference>
<dbReference type="Proteomes" id="UP000290439">
    <property type="component" value="Chromosome"/>
</dbReference>
<evidence type="ECO:0000256" key="1">
    <source>
        <dbReference type="PIRSR" id="PIRSR637460-1"/>
    </source>
</evidence>
<name>A0A4U8W486_9NOCA</name>
<dbReference type="Pfam" id="PF13472">
    <property type="entry name" value="Lipase_GDSL_2"/>
    <property type="match status" value="1"/>
</dbReference>
<keyword evidence="2" id="KW-1015">Disulfide bond</keyword>